<reference evidence="1 2" key="1">
    <citation type="submission" date="2020-08" db="EMBL/GenBank/DDBJ databases">
        <title>Genomic Encyclopedia of Type Strains, Phase IV (KMG-IV): sequencing the most valuable type-strain genomes for metagenomic binning, comparative biology and taxonomic classification.</title>
        <authorList>
            <person name="Goeker M."/>
        </authorList>
    </citation>
    <scope>NUCLEOTIDE SEQUENCE [LARGE SCALE GENOMIC DNA]</scope>
    <source>
        <strain evidence="1 2">DSM 100774</strain>
    </source>
</reference>
<dbReference type="AlphaFoldDB" id="A0A7W6KFD4"/>
<comment type="caution">
    <text evidence="1">The sequence shown here is derived from an EMBL/GenBank/DDBJ whole genome shotgun (WGS) entry which is preliminary data.</text>
</comment>
<gene>
    <name evidence="1" type="ORF">GGQ60_004720</name>
</gene>
<dbReference type="EMBL" id="JACIEF010000006">
    <property type="protein sequence ID" value="MBB4110680.1"/>
    <property type="molecule type" value="Genomic_DNA"/>
</dbReference>
<proteinExistence type="predicted"/>
<organism evidence="1 2">
    <name type="scientific">Pedobacter zeae</name>
    <dbReference type="NCBI Taxonomy" id="1737356"/>
    <lineage>
        <taxon>Bacteria</taxon>
        <taxon>Pseudomonadati</taxon>
        <taxon>Bacteroidota</taxon>
        <taxon>Sphingobacteriia</taxon>
        <taxon>Sphingobacteriales</taxon>
        <taxon>Sphingobacteriaceae</taxon>
        <taxon>Pedobacter</taxon>
    </lineage>
</organism>
<evidence type="ECO:0000313" key="1">
    <source>
        <dbReference type="EMBL" id="MBB4110680.1"/>
    </source>
</evidence>
<dbReference type="Proteomes" id="UP000532273">
    <property type="component" value="Unassembled WGS sequence"/>
</dbReference>
<sequence length="33" mass="3702">MVTSDTTENSSAAFYLGKQDGIVKLTDYRDIFD</sequence>
<protein>
    <submittedName>
        <fullName evidence="1">Uncharacterized protein</fullName>
    </submittedName>
</protein>
<name>A0A7W6KFD4_9SPHI</name>
<accession>A0A7W6KFD4</accession>
<evidence type="ECO:0000313" key="2">
    <source>
        <dbReference type="Proteomes" id="UP000532273"/>
    </source>
</evidence>